<protein>
    <recommendedName>
        <fullName evidence="5">Pyrroloquinoline-quinone binding quinoprotein</fullName>
    </recommendedName>
</protein>
<reference evidence="3 4" key="1">
    <citation type="submission" date="2019-03" db="EMBL/GenBank/DDBJ databases">
        <title>Genomic Encyclopedia of Type Strains, Phase IV (KMG-IV): sequencing the most valuable type-strain genomes for metagenomic binning, comparative biology and taxonomic classification.</title>
        <authorList>
            <person name="Goeker M."/>
        </authorList>
    </citation>
    <scope>NUCLEOTIDE SEQUENCE [LARGE SCALE GENOMIC DNA]</scope>
    <source>
        <strain evidence="3 4">DSM 103428</strain>
    </source>
</reference>
<feature type="chain" id="PRO_5020293787" description="Pyrroloquinoline-quinone binding quinoprotein" evidence="2">
    <location>
        <begin position="23"/>
        <end position="423"/>
    </location>
</feature>
<dbReference type="RefSeq" id="WP_131990657.1">
    <property type="nucleotide sequence ID" value="NZ_SMGK01000001.1"/>
</dbReference>
<keyword evidence="4" id="KW-1185">Reference proteome</keyword>
<comment type="caution">
    <text evidence="3">The sequence shown here is derived from an EMBL/GenBank/DDBJ whole genome shotgun (WGS) entry which is preliminary data.</text>
</comment>
<organism evidence="3 4">
    <name type="scientific">Acidipila rosea</name>
    <dbReference type="NCBI Taxonomy" id="768535"/>
    <lineage>
        <taxon>Bacteria</taxon>
        <taxon>Pseudomonadati</taxon>
        <taxon>Acidobacteriota</taxon>
        <taxon>Terriglobia</taxon>
        <taxon>Terriglobales</taxon>
        <taxon>Acidobacteriaceae</taxon>
        <taxon>Acidipila</taxon>
    </lineage>
</organism>
<dbReference type="EMBL" id="SMGK01000001">
    <property type="protein sequence ID" value="TCK75127.1"/>
    <property type="molecule type" value="Genomic_DNA"/>
</dbReference>
<dbReference type="AlphaFoldDB" id="A0A4R1LC31"/>
<accession>A0A4R1LC31</accession>
<dbReference type="OrthoDB" id="107519at2"/>
<evidence type="ECO:0000313" key="3">
    <source>
        <dbReference type="EMBL" id="TCK75127.1"/>
    </source>
</evidence>
<dbReference type="SUPFAM" id="SSF50969">
    <property type="entry name" value="YVTN repeat-like/Quinoprotein amine dehydrogenase"/>
    <property type="match status" value="1"/>
</dbReference>
<dbReference type="InterPro" id="IPR011044">
    <property type="entry name" value="Quino_amine_DH_bsu"/>
</dbReference>
<gene>
    <name evidence="3" type="ORF">C7378_0107</name>
</gene>
<evidence type="ECO:0008006" key="5">
    <source>
        <dbReference type="Google" id="ProtNLM"/>
    </source>
</evidence>
<evidence type="ECO:0000256" key="1">
    <source>
        <dbReference type="SAM" id="MobiDB-lite"/>
    </source>
</evidence>
<proteinExistence type="predicted"/>
<evidence type="ECO:0000256" key="2">
    <source>
        <dbReference type="SAM" id="SignalP"/>
    </source>
</evidence>
<evidence type="ECO:0000313" key="4">
    <source>
        <dbReference type="Proteomes" id="UP000295210"/>
    </source>
</evidence>
<feature type="signal peptide" evidence="2">
    <location>
        <begin position="1"/>
        <end position="22"/>
    </location>
</feature>
<dbReference type="Proteomes" id="UP000295210">
    <property type="component" value="Unassembled WGS sequence"/>
</dbReference>
<sequence length="423" mass="45993">MAKFMGIGVAALVCAQAFHGFAAAPAKTDPGPQPTVRLAVEPLGYAPPSTFYLIYRLSSGSLNFIDSDHLLFTFHLNTLMRRLPGDTDGDEDQTIRAVVLQISTGKVVTQVDWRMHDRGQYLWPMGGGRFLIRQRDTLYTTDRTLALKPYLRLTDPIEALKFSPDGKLLLVEVKQPLSERRPGPTAADPVPEIGTRPTRIYLVRAATQKVIATSVTHEPIDMPIVDNGYMEALSARQNNQWLIQYVPVEGTPKQLTNVPSTCQPTQTPLSVDVTLVSGCVGTTGDHVVSAVSMEGKLLWQQTWSSHYIWPTFAMAENGSRFAYGSLLTTHDIGTLDPVNESDIASQMVGVFDTATGQLKMVKKANPILSAGQNFALSPDGNRFAILNEGSIEVYDLPPAAAAVNPSSVVSPSSVAQKSVAQKK</sequence>
<name>A0A4R1LC31_9BACT</name>
<keyword evidence="2" id="KW-0732">Signal</keyword>
<feature type="region of interest" description="Disordered" evidence="1">
    <location>
        <begin position="404"/>
        <end position="423"/>
    </location>
</feature>